<dbReference type="Pfam" id="PF05685">
    <property type="entry name" value="Uma2"/>
    <property type="match status" value="1"/>
</dbReference>
<name>A0AA96WPX1_LEPBY</name>
<feature type="compositionally biased region" description="Basic and acidic residues" evidence="1">
    <location>
        <begin position="13"/>
        <end position="22"/>
    </location>
</feature>
<gene>
    <name evidence="3" type="ORF">Q2T42_18560</name>
</gene>
<reference evidence="3" key="2">
    <citation type="submission" date="2023-07" db="EMBL/GenBank/DDBJ databases">
        <authorList>
            <person name="Bai X.-H."/>
            <person name="Wang H.-H."/>
            <person name="Wang J."/>
            <person name="Ma M.-Y."/>
            <person name="Hu H.-H."/>
            <person name="Song Z.-L."/>
            <person name="Ma H.-G."/>
            <person name="Fan Y."/>
            <person name="Du C.-Y."/>
            <person name="Xu J.-C."/>
        </authorList>
    </citation>
    <scope>NUCLEOTIDE SEQUENCE</scope>
    <source>
        <strain evidence="3">CZ1</strain>
    </source>
</reference>
<proteinExistence type="predicted"/>
<dbReference type="RefSeq" id="WP_287455934.1">
    <property type="nucleotide sequence ID" value="NZ_CP130144.1"/>
</dbReference>
<keyword evidence="3" id="KW-0378">Hydrolase</keyword>
<sequence>MNTPLSKLPPLENGDRLSRPEFERRYSADPRIKKAELIEGIVYVASPLRFEPHAEPHSDLNGWLYNYKILTPGVRLGDTPTVRLDLDNEPQPDLILFIDQICGGKVTIETDRYLSGAPELIVEIAASSASIETGTKKQVYRRNGVQEYIVWQSFENKLDWFELIDAEYQPILLDEQGVMRSRVFPGLWLKADALLSGDRLAVVQTVQAGVQSPEHQAFVEALRSR</sequence>
<accession>A0AA96WPX1</accession>
<feature type="domain" description="Putative restriction endonuclease" evidence="2">
    <location>
        <begin position="20"/>
        <end position="190"/>
    </location>
</feature>
<dbReference type="InterPro" id="IPR011335">
    <property type="entry name" value="Restrct_endonuc-II-like"/>
</dbReference>
<reference evidence="3" key="1">
    <citation type="journal article" date="2023" name="Plants (Basel)">
        <title>Genomic Analysis of Leptolyngbya boryana CZ1 Reveals Efficient Carbon Fixation Modules.</title>
        <authorList>
            <person name="Bai X."/>
            <person name="Wang H."/>
            <person name="Cheng W."/>
            <person name="Wang J."/>
            <person name="Ma M."/>
            <person name="Hu H."/>
            <person name="Song Z."/>
            <person name="Ma H."/>
            <person name="Fan Y."/>
            <person name="Du C."/>
            <person name="Xu J."/>
        </authorList>
    </citation>
    <scope>NUCLEOTIDE SEQUENCE</scope>
    <source>
        <strain evidence="3">CZ1</strain>
    </source>
</reference>
<evidence type="ECO:0000259" key="2">
    <source>
        <dbReference type="Pfam" id="PF05685"/>
    </source>
</evidence>
<keyword evidence="3" id="KW-0255">Endonuclease</keyword>
<dbReference type="SUPFAM" id="SSF52980">
    <property type="entry name" value="Restriction endonuclease-like"/>
    <property type="match status" value="1"/>
</dbReference>
<dbReference type="PANTHER" id="PTHR35400">
    <property type="entry name" value="SLR1083 PROTEIN"/>
    <property type="match status" value="1"/>
</dbReference>
<dbReference type="PANTHER" id="PTHR35400:SF3">
    <property type="entry name" value="SLL1072 PROTEIN"/>
    <property type="match status" value="1"/>
</dbReference>
<evidence type="ECO:0000313" key="3">
    <source>
        <dbReference type="EMBL" id="WNZ43845.1"/>
    </source>
</evidence>
<dbReference type="GO" id="GO:0004519">
    <property type="term" value="F:endonuclease activity"/>
    <property type="evidence" value="ECO:0007669"/>
    <property type="project" value="UniProtKB-KW"/>
</dbReference>
<dbReference type="InterPro" id="IPR012296">
    <property type="entry name" value="Nuclease_put_TT1808"/>
</dbReference>
<dbReference type="CDD" id="cd06260">
    <property type="entry name" value="DUF820-like"/>
    <property type="match status" value="1"/>
</dbReference>
<dbReference type="EMBL" id="CP130144">
    <property type="protein sequence ID" value="WNZ43845.1"/>
    <property type="molecule type" value="Genomic_DNA"/>
</dbReference>
<dbReference type="AlphaFoldDB" id="A0AA96WPX1"/>
<protein>
    <submittedName>
        <fullName evidence="3">Uma2 family endonuclease</fullName>
    </submittedName>
</protein>
<feature type="region of interest" description="Disordered" evidence="1">
    <location>
        <begin position="1"/>
        <end position="22"/>
    </location>
</feature>
<evidence type="ECO:0000256" key="1">
    <source>
        <dbReference type="SAM" id="MobiDB-lite"/>
    </source>
</evidence>
<dbReference type="Gene3D" id="3.90.1570.10">
    <property type="entry name" value="tt1808, chain A"/>
    <property type="match status" value="1"/>
</dbReference>
<keyword evidence="3" id="KW-0540">Nuclease</keyword>
<organism evidence="3">
    <name type="scientific">Leptolyngbya boryana CZ1</name>
    <dbReference type="NCBI Taxonomy" id="3060204"/>
    <lineage>
        <taxon>Bacteria</taxon>
        <taxon>Bacillati</taxon>
        <taxon>Cyanobacteriota</taxon>
        <taxon>Cyanophyceae</taxon>
        <taxon>Leptolyngbyales</taxon>
        <taxon>Leptolyngbyaceae</taxon>
        <taxon>Leptolyngbya group</taxon>
        <taxon>Leptolyngbya</taxon>
    </lineage>
</organism>
<dbReference type="InterPro" id="IPR008538">
    <property type="entry name" value="Uma2"/>
</dbReference>